<gene>
    <name evidence="2" type="ORF">UFOPK3720_01019</name>
</gene>
<dbReference type="EMBL" id="CAFBNB010000188">
    <property type="protein sequence ID" value="CAB4936609.1"/>
    <property type="molecule type" value="Genomic_DNA"/>
</dbReference>
<feature type="region of interest" description="Disordered" evidence="1">
    <location>
        <begin position="1"/>
        <end position="21"/>
    </location>
</feature>
<proteinExistence type="predicted"/>
<evidence type="ECO:0000313" key="2">
    <source>
        <dbReference type="EMBL" id="CAB4936609.1"/>
    </source>
</evidence>
<dbReference type="AlphaFoldDB" id="A0A6J7J0I5"/>
<evidence type="ECO:0000256" key="1">
    <source>
        <dbReference type="SAM" id="MobiDB-lite"/>
    </source>
</evidence>
<sequence length="75" mass="7852">MTRSTTTVVPPSASSVTSMSTEVDPVRVARSAMKSGSEIISRTASGGKSYVCEKSIVVVMPTTSMFMASVAVCRM</sequence>
<protein>
    <submittedName>
        <fullName evidence="2">Unannotated protein</fullName>
    </submittedName>
</protein>
<organism evidence="2">
    <name type="scientific">freshwater metagenome</name>
    <dbReference type="NCBI Taxonomy" id="449393"/>
    <lineage>
        <taxon>unclassified sequences</taxon>
        <taxon>metagenomes</taxon>
        <taxon>ecological metagenomes</taxon>
    </lineage>
</organism>
<name>A0A6J7J0I5_9ZZZZ</name>
<reference evidence="2" key="1">
    <citation type="submission" date="2020-05" db="EMBL/GenBank/DDBJ databases">
        <authorList>
            <person name="Chiriac C."/>
            <person name="Salcher M."/>
            <person name="Ghai R."/>
            <person name="Kavagutti S V."/>
        </authorList>
    </citation>
    <scope>NUCLEOTIDE SEQUENCE</scope>
</reference>
<accession>A0A6J7J0I5</accession>